<dbReference type="RefSeq" id="WP_008801074.1">
    <property type="nucleotide sequence ID" value="NZ_KQ956517.1"/>
</dbReference>
<dbReference type="PATRIC" id="fig|134605.3.peg.494"/>
<dbReference type="Proteomes" id="UP000070617">
    <property type="component" value="Unassembled WGS sequence"/>
</dbReference>
<name>A0A133NIM6_9FUSO</name>
<dbReference type="AlphaFoldDB" id="A0A133NIM6"/>
<dbReference type="EMBL" id="LRPX01000021">
    <property type="protein sequence ID" value="KXA16140.1"/>
    <property type="molecule type" value="Genomic_DNA"/>
</dbReference>
<sequence length="75" mass="9126">MKQKEDWEEQLPQYLKHDIENVEKYSFKTSTVYDCYLDEVYGSINACQWDGVISIEQADYLRKKYWEGNYEKGRE</sequence>
<gene>
    <name evidence="1" type="ORF">HMPREF3206_00491</name>
</gene>
<protein>
    <submittedName>
        <fullName evidence="1">Uncharacterized protein</fullName>
    </submittedName>
</protein>
<evidence type="ECO:0000313" key="1">
    <source>
        <dbReference type="EMBL" id="KXA16140.1"/>
    </source>
</evidence>
<proteinExistence type="predicted"/>
<dbReference type="STRING" id="134605.HMPREF3206_00491"/>
<keyword evidence="2" id="KW-1185">Reference proteome</keyword>
<reference evidence="2" key="1">
    <citation type="submission" date="2016-01" db="EMBL/GenBank/DDBJ databases">
        <authorList>
            <person name="Mitreva M."/>
            <person name="Pepin K.H."/>
            <person name="Mihindukulasuriya K.A."/>
            <person name="Fulton R."/>
            <person name="Fronick C."/>
            <person name="O'Laughlin M."/>
            <person name="Miner T."/>
            <person name="Herter B."/>
            <person name="Rosa B.A."/>
            <person name="Cordes M."/>
            <person name="Tomlinson C."/>
            <person name="Wollam A."/>
            <person name="Palsikar V.B."/>
            <person name="Mardis E.R."/>
            <person name="Wilson R.K."/>
        </authorList>
    </citation>
    <scope>NUCLEOTIDE SEQUENCE [LARGE SCALE GENOMIC DNA]</scope>
    <source>
        <strain evidence="2">CMW8396</strain>
    </source>
</reference>
<accession>A0A133NIM6</accession>
<evidence type="ECO:0000313" key="2">
    <source>
        <dbReference type="Proteomes" id="UP000070617"/>
    </source>
</evidence>
<organism evidence="1 2">
    <name type="scientific">Fusobacterium equinum</name>
    <dbReference type="NCBI Taxonomy" id="134605"/>
    <lineage>
        <taxon>Bacteria</taxon>
        <taxon>Fusobacteriati</taxon>
        <taxon>Fusobacteriota</taxon>
        <taxon>Fusobacteriia</taxon>
        <taxon>Fusobacteriales</taxon>
        <taxon>Fusobacteriaceae</taxon>
        <taxon>Fusobacterium</taxon>
    </lineage>
</organism>
<comment type="caution">
    <text evidence="1">The sequence shown here is derived from an EMBL/GenBank/DDBJ whole genome shotgun (WGS) entry which is preliminary data.</text>
</comment>